<organism evidence="2 3">
    <name type="scientific">Ligilactobacillus hayakitensis DSM 18933 = JCM 14209</name>
    <dbReference type="NCBI Taxonomy" id="1423755"/>
    <lineage>
        <taxon>Bacteria</taxon>
        <taxon>Bacillati</taxon>
        <taxon>Bacillota</taxon>
        <taxon>Bacilli</taxon>
        <taxon>Lactobacillales</taxon>
        <taxon>Lactobacillaceae</taxon>
        <taxon>Ligilactobacillus</taxon>
    </lineage>
</organism>
<sequence length="72" mass="8255">MEKELELKTPYITLGQLLKIEDLISSGGQAKWYLQEFEVFVNGELEERRGKKLYPGDVVDLPEVGRVVMKEA</sequence>
<comment type="caution">
    <text evidence="2">The sequence shown here is derived from an EMBL/GenBank/DDBJ whole genome shotgun (WGS) entry which is preliminary data.</text>
</comment>
<accession>A0A0R1WZC9</accession>
<dbReference type="STRING" id="1423755.FC40_GL001546"/>
<dbReference type="NCBIfam" id="TIGR02988">
    <property type="entry name" value="YaaA_near_RecF"/>
    <property type="match status" value="1"/>
</dbReference>
<keyword evidence="3" id="KW-1185">Reference proteome</keyword>
<dbReference type="RefSeq" id="WP_025022583.1">
    <property type="nucleotide sequence ID" value="NZ_AZGD01000038.1"/>
</dbReference>
<reference evidence="2 3" key="1">
    <citation type="journal article" date="2015" name="Genome Announc.">
        <title>Expanding the biotechnology potential of lactobacilli through comparative genomics of 213 strains and associated genera.</title>
        <authorList>
            <person name="Sun Z."/>
            <person name="Harris H.M."/>
            <person name="McCann A."/>
            <person name="Guo C."/>
            <person name="Argimon S."/>
            <person name="Zhang W."/>
            <person name="Yang X."/>
            <person name="Jeffery I.B."/>
            <person name="Cooney J.C."/>
            <person name="Kagawa T.F."/>
            <person name="Liu W."/>
            <person name="Song Y."/>
            <person name="Salvetti E."/>
            <person name="Wrobel A."/>
            <person name="Rasinkangas P."/>
            <person name="Parkhill J."/>
            <person name="Rea M.C."/>
            <person name="O'Sullivan O."/>
            <person name="Ritari J."/>
            <person name="Douillard F.P."/>
            <person name="Paul Ross R."/>
            <person name="Yang R."/>
            <person name="Briner A.E."/>
            <person name="Felis G.E."/>
            <person name="de Vos W.M."/>
            <person name="Barrangou R."/>
            <person name="Klaenhammer T.R."/>
            <person name="Caufield P.W."/>
            <person name="Cui Y."/>
            <person name="Zhang H."/>
            <person name="O'Toole P.W."/>
        </authorList>
    </citation>
    <scope>NUCLEOTIDE SEQUENCE [LARGE SCALE GENOMIC DNA]</scope>
    <source>
        <strain evidence="2 3">DSM 18933</strain>
    </source>
</reference>
<dbReference type="InterPro" id="IPR014330">
    <property type="entry name" value="RNA-bd_S4-rel_YaaA"/>
</dbReference>
<dbReference type="AlphaFoldDB" id="A0A0R1WZC9"/>
<dbReference type="InterPro" id="IPR036986">
    <property type="entry name" value="S4_RNA-bd_sf"/>
</dbReference>
<dbReference type="SUPFAM" id="SSF55174">
    <property type="entry name" value="Alpha-L RNA-binding motif"/>
    <property type="match status" value="1"/>
</dbReference>
<dbReference type="Gene3D" id="3.10.290.10">
    <property type="entry name" value="RNA-binding S4 domain"/>
    <property type="match status" value="1"/>
</dbReference>
<name>A0A0R1WZC9_9LACO</name>
<gene>
    <name evidence="2" type="ORF">FC40_GL001546</name>
</gene>
<evidence type="ECO:0000313" key="3">
    <source>
        <dbReference type="Proteomes" id="UP000051054"/>
    </source>
</evidence>
<dbReference type="Proteomes" id="UP000051054">
    <property type="component" value="Unassembled WGS sequence"/>
</dbReference>
<proteinExistence type="predicted"/>
<evidence type="ECO:0000256" key="1">
    <source>
        <dbReference type="PROSITE-ProRule" id="PRU00182"/>
    </source>
</evidence>
<dbReference type="EMBL" id="AZGD01000038">
    <property type="protein sequence ID" value="KRM19532.1"/>
    <property type="molecule type" value="Genomic_DNA"/>
</dbReference>
<dbReference type="GO" id="GO:0003723">
    <property type="term" value="F:RNA binding"/>
    <property type="evidence" value="ECO:0007669"/>
    <property type="project" value="UniProtKB-KW"/>
</dbReference>
<dbReference type="PROSITE" id="PS50889">
    <property type="entry name" value="S4"/>
    <property type="match status" value="1"/>
</dbReference>
<dbReference type="Pfam" id="PF13275">
    <property type="entry name" value="S4_2"/>
    <property type="match status" value="1"/>
</dbReference>
<keyword evidence="1" id="KW-0694">RNA-binding</keyword>
<evidence type="ECO:0000313" key="2">
    <source>
        <dbReference type="EMBL" id="KRM19532.1"/>
    </source>
</evidence>
<dbReference type="eggNOG" id="COG2501">
    <property type="taxonomic scope" value="Bacteria"/>
</dbReference>
<dbReference type="OrthoDB" id="9811532at2"/>
<protein>
    <submittedName>
        <fullName evidence="2">Uncharacterized protein</fullName>
    </submittedName>
</protein>
<dbReference type="PATRIC" id="fig|1423755.3.peg.1635"/>